<dbReference type="InterPro" id="IPR050103">
    <property type="entry name" value="Class-III_PLP-dep_AT"/>
</dbReference>
<dbReference type="Gene3D" id="3.90.1150.10">
    <property type="entry name" value="Aspartate Aminotransferase, domain 1"/>
    <property type="match status" value="1"/>
</dbReference>
<dbReference type="InterPro" id="IPR015422">
    <property type="entry name" value="PyrdxlP-dep_Trfase_small"/>
</dbReference>
<proteinExistence type="predicted"/>
<evidence type="ECO:0000256" key="1">
    <source>
        <dbReference type="ARBA" id="ARBA00001933"/>
    </source>
</evidence>
<protein>
    <recommendedName>
        <fullName evidence="3">Ornithine aminotransferase</fullName>
    </recommendedName>
</protein>
<evidence type="ECO:0008006" key="3">
    <source>
        <dbReference type="Google" id="ProtNLM"/>
    </source>
</evidence>
<dbReference type="PANTHER" id="PTHR11986">
    <property type="entry name" value="AMINOTRANSFERASE CLASS III"/>
    <property type="match status" value="1"/>
</dbReference>
<organism evidence="2">
    <name type="scientific">marine sediment metagenome</name>
    <dbReference type="NCBI Taxonomy" id="412755"/>
    <lineage>
        <taxon>unclassified sequences</taxon>
        <taxon>metagenomes</taxon>
        <taxon>ecological metagenomes</taxon>
    </lineage>
</organism>
<dbReference type="PANTHER" id="PTHR11986:SF18">
    <property type="entry name" value="ORNITHINE AMINOTRANSFERASE, MITOCHONDRIAL"/>
    <property type="match status" value="1"/>
</dbReference>
<name>X1C8H8_9ZZZZ</name>
<accession>X1C8H8</accession>
<dbReference type="GO" id="GO:0030170">
    <property type="term" value="F:pyridoxal phosphate binding"/>
    <property type="evidence" value="ECO:0007669"/>
    <property type="project" value="InterPro"/>
</dbReference>
<dbReference type="EMBL" id="BART01023054">
    <property type="protein sequence ID" value="GAH03677.1"/>
    <property type="molecule type" value="Genomic_DNA"/>
</dbReference>
<dbReference type="AlphaFoldDB" id="X1C8H8"/>
<comment type="caution">
    <text evidence="2">The sequence shown here is derived from an EMBL/GenBank/DDBJ whole genome shotgun (WGS) entry which is preliminary data.</text>
</comment>
<comment type="cofactor">
    <cofactor evidence="1">
        <name>pyridoxal 5'-phosphate</name>
        <dbReference type="ChEBI" id="CHEBI:597326"/>
    </cofactor>
</comment>
<reference evidence="2" key="1">
    <citation type="journal article" date="2014" name="Front. Microbiol.">
        <title>High frequency of phylogenetically diverse reductive dehalogenase-homologous genes in deep subseafloor sedimentary metagenomes.</title>
        <authorList>
            <person name="Kawai M."/>
            <person name="Futagami T."/>
            <person name="Toyoda A."/>
            <person name="Takaki Y."/>
            <person name="Nishi S."/>
            <person name="Hori S."/>
            <person name="Arai W."/>
            <person name="Tsubouchi T."/>
            <person name="Morono Y."/>
            <person name="Uchiyama I."/>
            <person name="Ito T."/>
            <person name="Fujiyama A."/>
            <person name="Inagaki F."/>
            <person name="Takami H."/>
        </authorList>
    </citation>
    <scope>NUCLEOTIDE SEQUENCE</scope>
    <source>
        <strain evidence="2">Expedition CK06-06</strain>
    </source>
</reference>
<dbReference type="InterPro" id="IPR015424">
    <property type="entry name" value="PyrdxlP-dep_Trfase"/>
</dbReference>
<evidence type="ECO:0000313" key="2">
    <source>
        <dbReference type="EMBL" id="GAH03677.1"/>
    </source>
</evidence>
<gene>
    <name evidence="2" type="ORF">S01H4_42054</name>
</gene>
<dbReference type="Pfam" id="PF00202">
    <property type="entry name" value="Aminotran_3"/>
    <property type="match status" value="1"/>
</dbReference>
<dbReference type="GO" id="GO:0042802">
    <property type="term" value="F:identical protein binding"/>
    <property type="evidence" value="ECO:0007669"/>
    <property type="project" value="TreeGrafter"/>
</dbReference>
<dbReference type="GO" id="GO:0008483">
    <property type="term" value="F:transaminase activity"/>
    <property type="evidence" value="ECO:0007669"/>
    <property type="project" value="InterPro"/>
</dbReference>
<feature type="non-terminal residue" evidence="2">
    <location>
        <position position="1"/>
    </location>
</feature>
<dbReference type="InterPro" id="IPR005814">
    <property type="entry name" value="Aminotrans_3"/>
</dbReference>
<sequence length="84" mass="9547">YFLEGLKNIAKKKTIVPIKEVRGKGLLIAIEFELDARHIVEMFKDNGVLAKHTHSTIIRFAPPLIITKDQIDWALKIIENVLVA</sequence>
<dbReference type="SUPFAM" id="SSF53383">
    <property type="entry name" value="PLP-dependent transferases"/>
    <property type="match status" value="1"/>
</dbReference>